<dbReference type="Proteomes" id="UP000596739">
    <property type="component" value="Unassembled WGS sequence"/>
</dbReference>
<proteinExistence type="predicted"/>
<reference evidence="2" key="1">
    <citation type="submission" date="2021-01" db="EMBL/GenBank/DDBJ databases">
        <title>Genome public.</title>
        <authorList>
            <person name="Liu C."/>
            <person name="Sun Q."/>
        </authorList>
    </citation>
    <scope>NUCLEOTIDE SEQUENCE [LARGE SCALE GENOMIC DNA]</scope>
    <source>
        <strain evidence="2">YIM B02505</strain>
    </source>
</reference>
<dbReference type="EMBL" id="JAENHN010000037">
    <property type="protein sequence ID" value="MBK1811303.1"/>
    <property type="molecule type" value="Genomic_DNA"/>
</dbReference>
<evidence type="ECO:0000313" key="1">
    <source>
        <dbReference type="EMBL" id="MBK1811303.1"/>
    </source>
</evidence>
<keyword evidence="2" id="KW-1185">Reference proteome</keyword>
<evidence type="ECO:0008006" key="3">
    <source>
        <dbReference type="Google" id="ProtNLM"/>
    </source>
</evidence>
<gene>
    <name evidence="1" type="ORF">JHL18_11765</name>
</gene>
<organism evidence="1 2">
    <name type="scientific">Clostridium yunnanense</name>
    <dbReference type="NCBI Taxonomy" id="2800325"/>
    <lineage>
        <taxon>Bacteria</taxon>
        <taxon>Bacillati</taxon>
        <taxon>Bacillota</taxon>
        <taxon>Clostridia</taxon>
        <taxon>Eubacteriales</taxon>
        <taxon>Clostridiaceae</taxon>
        <taxon>Clostridium</taxon>
    </lineage>
</organism>
<comment type="caution">
    <text evidence="1">The sequence shown here is derived from an EMBL/GenBank/DDBJ whole genome shotgun (WGS) entry which is preliminary data.</text>
</comment>
<accession>A0ABS1EPU6</accession>
<protein>
    <recommendedName>
        <fullName evidence="3">Phenylacetate--CoA ligase family protein</fullName>
    </recommendedName>
</protein>
<dbReference type="InterPro" id="IPR053158">
    <property type="entry name" value="CapK_Type1_Caps_Biosynth"/>
</dbReference>
<dbReference type="PANTHER" id="PTHR36932:SF1">
    <property type="entry name" value="CAPSULAR POLYSACCHARIDE BIOSYNTHESIS PROTEIN"/>
    <property type="match status" value="1"/>
</dbReference>
<dbReference type="InterPro" id="IPR042099">
    <property type="entry name" value="ANL_N_sf"/>
</dbReference>
<name>A0ABS1EPU6_9CLOT</name>
<sequence length="396" mass="46457">MKEEKLQRLLKYVQKNNPYYKDILAGLQLDTQAEVLEAYEKIPPMNKEILVENYNGLISSEVKLEDLIWEHTSGTSGVPLKMGKTQEERSRFAFKLMKWRKKHFGVEMGDNYGYFTTITEGLKYYEDRNILFMSEINLDDASFDLYYELMVSKSIRWIFSTPAVTYILMNYMKRYNKAPIESLRYIELTGEQILPDEKEAFSKFFGCPVAEQYGIREMWAIAKECKHKKLHILEDDVLLHYGKGQKTYVTALDQYAMPIIKYEVDDELEAGETCDCGCNYTTLKILKSRALVFLHIGKEIIISPILLRICITRLIYEHNFNIEQFRFEQHNYDDVLCIMKCSNNQHSAQQISDKLTQLVNELYPLPDGFKINVKEVDSLVNFMKRGKLGYFVSYIR</sequence>
<evidence type="ECO:0000313" key="2">
    <source>
        <dbReference type="Proteomes" id="UP000596739"/>
    </source>
</evidence>
<dbReference type="Gene3D" id="3.40.50.12780">
    <property type="entry name" value="N-terminal domain of ligase-like"/>
    <property type="match status" value="1"/>
</dbReference>
<dbReference type="PANTHER" id="PTHR36932">
    <property type="entry name" value="CAPSULAR POLYSACCHARIDE BIOSYNTHESIS PROTEIN"/>
    <property type="match status" value="1"/>
</dbReference>
<dbReference type="SUPFAM" id="SSF56801">
    <property type="entry name" value="Acetyl-CoA synthetase-like"/>
    <property type="match status" value="1"/>
</dbReference>